<dbReference type="RefSeq" id="WP_207673919.1">
    <property type="nucleotide sequence ID" value="NZ_JAFREM010000018.1"/>
</dbReference>
<gene>
    <name evidence="2" type="ORF">JZO70_12580</name>
</gene>
<evidence type="ECO:0000313" key="2">
    <source>
        <dbReference type="EMBL" id="MBO1307004.1"/>
    </source>
</evidence>
<name>A0ABS3LBJ7_9ENTE</name>
<keyword evidence="3" id="KW-1185">Reference proteome</keyword>
<organism evidence="2 3">
    <name type="scientific">Candidatus Enterococcus moelleringii</name>
    <dbReference type="NCBI Taxonomy" id="2815325"/>
    <lineage>
        <taxon>Bacteria</taxon>
        <taxon>Bacillati</taxon>
        <taxon>Bacillota</taxon>
        <taxon>Bacilli</taxon>
        <taxon>Lactobacillales</taxon>
        <taxon>Enterococcaceae</taxon>
        <taxon>Enterococcus</taxon>
    </lineage>
</organism>
<feature type="chain" id="PRO_5046502985" description="WxL domain-containing protein" evidence="1">
    <location>
        <begin position="25"/>
        <end position="171"/>
    </location>
</feature>
<proteinExistence type="predicted"/>
<protein>
    <recommendedName>
        <fullName evidence="4">WxL domain-containing protein</fullName>
    </recommendedName>
</protein>
<evidence type="ECO:0008006" key="4">
    <source>
        <dbReference type="Google" id="ProtNLM"/>
    </source>
</evidence>
<accession>A0ABS3LBJ7</accession>
<keyword evidence="1" id="KW-0732">Signal</keyword>
<reference evidence="2 3" key="1">
    <citation type="submission" date="2021-03" db="EMBL/GenBank/DDBJ databases">
        <title>Enterococcal diversity collection.</title>
        <authorList>
            <person name="Gilmore M.S."/>
            <person name="Schwartzman J."/>
            <person name="Van Tyne D."/>
            <person name="Martin M."/>
            <person name="Earl A.M."/>
            <person name="Manson A.L."/>
            <person name="Straub T."/>
            <person name="Salamzade R."/>
            <person name="Saavedra J."/>
            <person name="Lebreton F."/>
            <person name="Prichula J."/>
            <person name="Schaufler K."/>
            <person name="Gaca A."/>
            <person name="Sgardioli B."/>
            <person name="Wagenaar J."/>
            <person name="Strong T."/>
        </authorList>
    </citation>
    <scope>NUCLEOTIDE SEQUENCE [LARGE SCALE GENOMIC DNA]</scope>
    <source>
        <strain evidence="2 3">669A</strain>
    </source>
</reference>
<evidence type="ECO:0000256" key="1">
    <source>
        <dbReference type="SAM" id="SignalP"/>
    </source>
</evidence>
<dbReference type="EMBL" id="JAFREM010000018">
    <property type="protein sequence ID" value="MBO1307004.1"/>
    <property type="molecule type" value="Genomic_DNA"/>
</dbReference>
<evidence type="ECO:0000313" key="3">
    <source>
        <dbReference type="Proteomes" id="UP000664601"/>
    </source>
</evidence>
<feature type="signal peptide" evidence="1">
    <location>
        <begin position="1"/>
        <end position="24"/>
    </location>
</feature>
<dbReference type="Proteomes" id="UP000664601">
    <property type="component" value="Unassembled WGS sequence"/>
</dbReference>
<comment type="caution">
    <text evidence="2">The sequence shown here is derived from an EMBL/GenBank/DDBJ whole genome shotgun (WGS) entry which is preliminary data.</text>
</comment>
<sequence length="171" mass="18456">MNKKVLGTALLAGLAIGMGSTAFAAPQTESKDVTYKLDSTYTLRIPLENVTVGWASKQASIEFGTYRRNIEAGKSLQLSMTWTSGDADTLELENTNGTTDIIPTKITKDTAGRNLISSGDILAEYSDSVSTKQVNEYYISFEDPAFEPRAGTYKAQLTFVGEIVPTAPTNP</sequence>